<evidence type="ECO:0000313" key="1">
    <source>
        <dbReference type="EMBL" id="BDD88550.1"/>
    </source>
</evidence>
<dbReference type="Proteomes" id="UP000830055">
    <property type="component" value="Chromosome"/>
</dbReference>
<accession>A0ABN6M6V2</accession>
<dbReference type="EMBL" id="AP025516">
    <property type="protein sequence ID" value="BDD88550.1"/>
    <property type="molecule type" value="Genomic_DNA"/>
</dbReference>
<reference evidence="1 2" key="1">
    <citation type="submission" date="2022-01" db="EMBL/GenBank/DDBJ databases">
        <title>Desulfofustis limnae sp. nov., a novel mesophilic sulfate-reducing bacterium isolated from marsh soil.</title>
        <authorList>
            <person name="Watanabe M."/>
            <person name="Takahashi A."/>
            <person name="Kojima H."/>
            <person name="Fukui M."/>
        </authorList>
    </citation>
    <scope>NUCLEOTIDE SEQUENCE [LARGE SCALE GENOMIC DNA]</scope>
    <source>
        <strain evidence="1 2">PPLL</strain>
    </source>
</reference>
<organism evidence="1 2">
    <name type="scientific">Desulfofustis limnaeus</name>
    <dbReference type="NCBI Taxonomy" id="2740163"/>
    <lineage>
        <taxon>Bacteria</taxon>
        <taxon>Pseudomonadati</taxon>
        <taxon>Thermodesulfobacteriota</taxon>
        <taxon>Desulfobulbia</taxon>
        <taxon>Desulfobulbales</taxon>
        <taxon>Desulfocapsaceae</taxon>
        <taxon>Desulfofustis</taxon>
    </lineage>
</organism>
<protein>
    <submittedName>
        <fullName evidence="1">Uncharacterized protein</fullName>
    </submittedName>
</protein>
<keyword evidence="2" id="KW-1185">Reference proteome</keyword>
<sequence length="121" mass="14118">MTTQQKSFSKAENEVMPEFRRRINEAESTEDVKKFFTYTIRELFDKIFPDGAQLNLDEIRLQPEESPGYWISESVLGREDVTGVWSMSDLPNILERLAQVAGNRHAHLMKNPQRSESKIRM</sequence>
<name>A0ABN6M6V2_9BACT</name>
<dbReference type="RefSeq" id="WP_284151900.1">
    <property type="nucleotide sequence ID" value="NZ_AP025516.1"/>
</dbReference>
<evidence type="ECO:0000313" key="2">
    <source>
        <dbReference type="Proteomes" id="UP000830055"/>
    </source>
</evidence>
<gene>
    <name evidence="1" type="ORF">DPPLL_29150</name>
</gene>
<proteinExistence type="predicted"/>